<dbReference type="Proteomes" id="UP000286246">
    <property type="component" value="Unassembled WGS sequence"/>
</dbReference>
<sequence length="85" mass="10224">MLIASFFLSGFQFYSDKGRQHVLYLLFLYKFRWESSLKIRISTVCKRYGTTTEYQLKTNIFYCRSIHNKKEGAQKIKEVNLLRLD</sequence>
<accession>A0A420B7F6</accession>
<comment type="caution">
    <text evidence="1">The sequence shown here is derived from an EMBL/GenBank/DDBJ whole genome shotgun (WGS) entry which is preliminary data.</text>
</comment>
<proteinExistence type="predicted"/>
<evidence type="ECO:0000313" key="2">
    <source>
        <dbReference type="Proteomes" id="UP000286246"/>
    </source>
</evidence>
<gene>
    <name evidence="1" type="ORF">DFQ12_2889</name>
</gene>
<dbReference type="AlphaFoldDB" id="A0A420B7F6"/>
<evidence type="ECO:0000313" key="1">
    <source>
        <dbReference type="EMBL" id="RKE52647.1"/>
    </source>
</evidence>
<dbReference type="EMBL" id="RAPY01000002">
    <property type="protein sequence ID" value="RKE52647.1"/>
    <property type="molecule type" value="Genomic_DNA"/>
</dbReference>
<reference evidence="1 2" key="1">
    <citation type="submission" date="2018-09" db="EMBL/GenBank/DDBJ databases">
        <title>Genomic Encyclopedia of Type Strains, Phase III (KMG-III): the genomes of soil and plant-associated and newly described type strains.</title>
        <authorList>
            <person name="Whitman W."/>
        </authorList>
    </citation>
    <scope>NUCLEOTIDE SEQUENCE [LARGE SCALE GENOMIC DNA]</scope>
    <source>
        <strain evidence="1 2">CECT 7938</strain>
    </source>
</reference>
<name>A0A420B7F6_SPHD1</name>
<organism evidence="1 2">
    <name type="scientific">Sphingobacterium detergens</name>
    <dbReference type="NCBI Taxonomy" id="1145106"/>
    <lineage>
        <taxon>Bacteria</taxon>
        <taxon>Pseudomonadati</taxon>
        <taxon>Bacteroidota</taxon>
        <taxon>Sphingobacteriia</taxon>
        <taxon>Sphingobacteriales</taxon>
        <taxon>Sphingobacteriaceae</taxon>
        <taxon>Sphingobacterium</taxon>
    </lineage>
</organism>
<keyword evidence="2" id="KW-1185">Reference proteome</keyword>
<protein>
    <submittedName>
        <fullName evidence="1">Uncharacterized protein</fullName>
    </submittedName>
</protein>